<dbReference type="AlphaFoldDB" id="A0A6P8B755"/>
<reference evidence="2" key="2">
    <citation type="submission" date="2019-10" db="EMBL/GenBank/DDBJ databases">
        <authorList>
            <consortium name="NCBI Genome Project"/>
        </authorList>
    </citation>
    <scope>NUCLEOTIDE SEQUENCE</scope>
    <source>
        <strain evidence="2">NI907</strain>
    </source>
</reference>
<keyword evidence="1" id="KW-1185">Reference proteome</keyword>
<organism evidence="1 2">
    <name type="scientific">Pyricularia grisea</name>
    <name type="common">Crabgrass-specific blast fungus</name>
    <name type="synonym">Magnaporthe grisea</name>
    <dbReference type="NCBI Taxonomy" id="148305"/>
    <lineage>
        <taxon>Eukaryota</taxon>
        <taxon>Fungi</taxon>
        <taxon>Dikarya</taxon>
        <taxon>Ascomycota</taxon>
        <taxon>Pezizomycotina</taxon>
        <taxon>Sordariomycetes</taxon>
        <taxon>Sordariomycetidae</taxon>
        <taxon>Magnaporthales</taxon>
        <taxon>Pyriculariaceae</taxon>
        <taxon>Pyricularia</taxon>
    </lineage>
</organism>
<accession>A0A6P8B755</accession>
<feature type="non-terminal residue" evidence="2">
    <location>
        <position position="58"/>
    </location>
</feature>
<sequence length="58" mass="6168">MIPVSLSAYIQLSMGGSIDIVLTSPLCCSSLGRENVPSCSAWVLTSNPFWSLFAGTCR</sequence>
<protein>
    <submittedName>
        <fullName evidence="2">Uncharacterized protein</fullName>
    </submittedName>
</protein>
<evidence type="ECO:0000313" key="1">
    <source>
        <dbReference type="Proteomes" id="UP000515153"/>
    </source>
</evidence>
<proteinExistence type="predicted"/>
<reference evidence="1 2" key="1">
    <citation type="journal article" date="2019" name="Mol. Biol. Evol.">
        <title>Blast fungal genomes show frequent chromosomal changes, gene gains and losses, and effector gene turnover.</title>
        <authorList>
            <person name="Gomez Luciano L.B."/>
            <person name="Jason Tsai I."/>
            <person name="Chuma I."/>
            <person name="Tosa Y."/>
            <person name="Chen Y.H."/>
            <person name="Li J.Y."/>
            <person name="Li M.Y."/>
            <person name="Jade Lu M.Y."/>
            <person name="Nakayashiki H."/>
            <person name="Li W.H."/>
        </authorList>
    </citation>
    <scope>NUCLEOTIDE SEQUENCE [LARGE SCALE GENOMIC DNA]</scope>
    <source>
        <strain evidence="1 2">NI907</strain>
    </source>
</reference>
<dbReference type="KEGG" id="pgri:PgNI_05938"/>
<name>A0A6P8B755_PYRGI</name>
<dbReference type="GeneID" id="41960876"/>
<reference evidence="2" key="3">
    <citation type="submission" date="2025-08" db="UniProtKB">
        <authorList>
            <consortium name="RefSeq"/>
        </authorList>
    </citation>
    <scope>IDENTIFICATION</scope>
    <source>
        <strain evidence="2">NI907</strain>
    </source>
</reference>
<evidence type="ECO:0000313" key="2">
    <source>
        <dbReference type="RefSeq" id="XP_030982995.1"/>
    </source>
</evidence>
<gene>
    <name evidence="2" type="ORF">PgNI_05938</name>
</gene>
<dbReference type="Proteomes" id="UP000515153">
    <property type="component" value="Chromosome I"/>
</dbReference>
<dbReference type="RefSeq" id="XP_030982995.1">
    <property type="nucleotide sequence ID" value="XM_031125967.1"/>
</dbReference>